<evidence type="ECO:0000313" key="1">
    <source>
        <dbReference type="EMBL" id="UGX89973.1"/>
    </source>
</evidence>
<dbReference type="RefSeq" id="WP_207794720.1">
    <property type="nucleotide sequence ID" value="NZ_CP088280.1"/>
</dbReference>
<reference evidence="1 2" key="1">
    <citation type="journal article" date="2017" name="Syst. Appl. Microbiol.">
        <title>Soybeans inoculated with root zone soils of Canadian native legumes harbour diverse and novel Bradyrhizobium spp. that possess agricultural potential.</title>
        <authorList>
            <person name="Bromfield E.S.P."/>
            <person name="Cloutier S."/>
            <person name="Tambong J.T."/>
            <person name="Tran Thi T.V."/>
        </authorList>
    </citation>
    <scope>NUCLEOTIDE SEQUENCE [LARGE SCALE GENOMIC DNA]</scope>
    <source>
        <strain evidence="1 2">323S2</strain>
    </source>
</reference>
<accession>A0A9X9YGB8</accession>
<dbReference type="AlphaFoldDB" id="A0A9X9YGB8"/>
<gene>
    <name evidence="1" type="ORF">G6321_00029435</name>
</gene>
<reference evidence="1 2" key="2">
    <citation type="journal article" date="2022" name="Int. J. Syst. Evol. Microbiol.">
        <title>Strains of Bradyrhizobium barranii sp. nov. associated with legumes native to Canada are symbionts of soybeans and belong to different subspecies (subsp. barranii subsp. nov. and subsp. apii subsp. nov.) and symbiovars (sv. glycinearum and sv. septentrionale).</title>
        <authorList>
            <person name="Bromfield E.S.P."/>
            <person name="Cloutier S."/>
            <person name="Wasai-Hara S."/>
            <person name="Minamisawa K."/>
        </authorList>
    </citation>
    <scope>NUCLEOTIDE SEQUENCE [LARGE SCALE GENOMIC DNA]</scope>
    <source>
        <strain evidence="1 2">323S2</strain>
    </source>
</reference>
<protein>
    <submittedName>
        <fullName evidence="1">Uncharacterized protein</fullName>
    </submittedName>
</protein>
<sequence length="80" mass="9106">MRDPETIEYGMGMSLREARTLLDCARRDVERGLSPSHAKMEKRTAAAEALTFGGWAESYFRHNYRHEMAEIASLTLSATR</sequence>
<proteinExistence type="predicted"/>
<organism evidence="1 2">
    <name type="scientific">Bradyrhizobium barranii subsp. barranii</name>
    <dbReference type="NCBI Taxonomy" id="2823807"/>
    <lineage>
        <taxon>Bacteria</taxon>
        <taxon>Pseudomonadati</taxon>
        <taxon>Pseudomonadota</taxon>
        <taxon>Alphaproteobacteria</taxon>
        <taxon>Hyphomicrobiales</taxon>
        <taxon>Nitrobacteraceae</taxon>
        <taxon>Bradyrhizobium</taxon>
        <taxon>Bradyrhizobium barranii</taxon>
    </lineage>
</organism>
<name>A0A9X9YGB8_9BRAD</name>
<evidence type="ECO:0000313" key="2">
    <source>
        <dbReference type="Proteomes" id="UP000564836"/>
    </source>
</evidence>
<dbReference type="EMBL" id="CP088280">
    <property type="protein sequence ID" value="UGX89973.1"/>
    <property type="molecule type" value="Genomic_DNA"/>
</dbReference>
<dbReference type="Proteomes" id="UP000564836">
    <property type="component" value="Chromosome"/>
</dbReference>